<proteinExistence type="predicted"/>
<evidence type="ECO:0000313" key="2">
    <source>
        <dbReference type="EMBL" id="ACE85542.1"/>
    </source>
</evidence>
<dbReference type="STRING" id="498211.CJA_3527"/>
<reference evidence="2 3" key="1">
    <citation type="journal article" date="2008" name="J. Bacteriol.">
        <title>Insights into plant cell wall degradation from the genome sequence of the soil bacterium Cellvibrio japonicus.</title>
        <authorList>
            <person name="Deboy R.T."/>
            <person name="Mongodin E.F."/>
            <person name="Fouts D.E."/>
            <person name="Tailford L.E."/>
            <person name="Khouri H."/>
            <person name="Emerson J.B."/>
            <person name="Mohamoud Y."/>
            <person name="Watkins K."/>
            <person name="Henrissat B."/>
            <person name="Gilbert H.J."/>
            <person name="Nelson K.E."/>
        </authorList>
    </citation>
    <scope>NUCLEOTIDE SEQUENCE [LARGE SCALE GENOMIC DNA]</scope>
    <source>
        <strain evidence="2 3">Ueda107</strain>
    </source>
</reference>
<name>B3PG73_CELJU</name>
<feature type="chain" id="PRO_5002796572" description="DUF4124 domain-containing protein" evidence="1">
    <location>
        <begin position="30"/>
        <end position="218"/>
    </location>
</feature>
<dbReference type="KEGG" id="cja:CJA_3527"/>
<dbReference type="EMBL" id="CP000934">
    <property type="protein sequence ID" value="ACE85542.1"/>
    <property type="molecule type" value="Genomic_DNA"/>
</dbReference>
<keyword evidence="3" id="KW-1185">Reference proteome</keyword>
<organism evidence="2 3">
    <name type="scientific">Cellvibrio japonicus (strain Ueda107)</name>
    <name type="common">Pseudomonas fluorescens subsp. cellulosa</name>
    <dbReference type="NCBI Taxonomy" id="498211"/>
    <lineage>
        <taxon>Bacteria</taxon>
        <taxon>Pseudomonadati</taxon>
        <taxon>Pseudomonadota</taxon>
        <taxon>Gammaproteobacteria</taxon>
        <taxon>Cellvibrionales</taxon>
        <taxon>Cellvibrionaceae</taxon>
        <taxon>Cellvibrio</taxon>
    </lineage>
</organism>
<feature type="signal peptide" evidence="1">
    <location>
        <begin position="1"/>
        <end position="29"/>
    </location>
</feature>
<dbReference type="AlphaFoldDB" id="B3PG73"/>
<gene>
    <name evidence="2" type="ordered locus">CJA_3527</name>
</gene>
<evidence type="ECO:0000313" key="3">
    <source>
        <dbReference type="Proteomes" id="UP000001036"/>
    </source>
</evidence>
<dbReference type="Proteomes" id="UP000001036">
    <property type="component" value="Chromosome"/>
</dbReference>
<evidence type="ECO:0000256" key="1">
    <source>
        <dbReference type="SAM" id="SignalP"/>
    </source>
</evidence>
<evidence type="ECO:0008006" key="4">
    <source>
        <dbReference type="Google" id="ProtNLM"/>
    </source>
</evidence>
<sequence length="218" mass="24452">MQPMKPFNVIGLCASVVLAVLLLCPQVMAQAKKDTDSRHIYRYKNEQGIVVMDSKLPPPELAAKGYEVMSRSGKVIKVVPPVLQGEAAEKAGRERKAKDEQAKADLQLRRSYSNVADIDAAKERNLQSLRGNIGILEANLSGVRTRLAQSQQQAAAIERGGREIPADLLKTIQNTEQEERDIQAQIKQREQEFNQVSAKFDTDRTRFIEITEDEKSRH</sequence>
<keyword evidence="1" id="KW-0732">Signal</keyword>
<accession>B3PG73</accession>
<dbReference type="eggNOG" id="COG2433">
    <property type="taxonomic scope" value="Bacteria"/>
</dbReference>
<protein>
    <recommendedName>
        <fullName evidence="4">DUF4124 domain-containing protein</fullName>
    </recommendedName>
</protein>
<dbReference type="HOGENOM" id="CLU_094869_2_1_6"/>